<dbReference type="PROSITE" id="PS01321">
    <property type="entry name" value="RUVC"/>
    <property type="match status" value="1"/>
</dbReference>
<evidence type="ECO:0000256" key="3">
    <source>
        <dbReference type="ARBA" id="ARBA00022722"/>
    </source>
</evidence>
<evidence type="ECO:0000256" key="1">
    <source>
        <dbReference type="ARBA" id="ARBA00009518"/>
    </source>
</evidence>
<dbReference type="InterPro" id="IPR012337">
    <property type="entry name" value="RNaseH-like_sf"/>
</dbReference>
<dbReference type="GO" id="GO:0006310">
    <property type="term" value="P:DNA recombination"/>
    <property type="evidence" value="ECO:0007669"/>
    <property type="project" value="UniProtKB-KW"/>
</dbReference>
<dbReference type="NCBIfam" id="TIGR00228">
    <property type="entry name" value="ruvC"/>
    <property type="match status" value="1"/>
</dbReference>
<keyword evidence="11" id="KW-0234">DNA repair</keyword>
<dbReference type="InterPro" id="IPR036397">
    <property type="entry name" value="RNaseH_sf"/>
</dbReference>
<dbReference type="NCBIfam" id="NF000711">
    <property type="entry name" value="PRK00039.2-1"/>
    <property type="match status" value="1"/>
</dbReference>
<dbReference type="InterPro" id="IPR002176">
    <property type="entry name" value="X-over_junc_endoDNase_RuvC"/>
</dbReference>
<evidence type="ECO:0000256" key="2">
    <source>
        <dbReference type="ARBA" id="ARBA00022490"/>
    </source>
</evidence>
<dbReference type="SUPFAM" id="SSF53098">
    <property type="entry name" value="Ribonuclease H-like"/>
    <property type="match status" value="1"/>
</dbReference>
<evidence type="ECO:0000256" key="7">
    <source>
        <dbReference type="ARBA" id="ARBA00022801"/>
    </source>
</evidence>
<evidence type="ECO:0000256" key="5">
    <source>
        <dbReference type="ARBA" id="ARBA00022759"/>
    </source>
</evidence>
<comment type="caution">
    <text evidence="12">The sequence shown here is derived from an EMBL/GenBank/DDBJ whole genome shotgun (WGS) entry which is preliminary data.</text>
</comment>
<evidence type="ECO:0000256" key="4">
    <source>
        <dbReference type="ARBA" id="ARBA00022723"/>
    </source>
</evidence>
<dbReference type="HAMAP" id="MF_00034">
    <property type="entry name" value="RuvC"/>
    <property type="match status" value="1"/>
</dbReference>
<keyword evidence="9" id="KW-0238">DNA-binding</keyword>
<reference evidence="12" key="1">
    <citation type="journal article" date="2015" name="Nature">
        <title>Complex archaea that bridge the gap between prokaryotes and eukaryotes.</title>
        <authorList>
            <person name="Spang A."/>
            <person name="Saw J.H."/>
            <person name="Jorgensen S.L."/>
            <person name="Zaremba-Niedzwiedzka K."/>
            <person name="Martijn J."/>
            <person name="Lind A.E."/>
            <person name="van Eijk R."/>
            <person name="Schleper C."/>
            <person name="Guy L."/>
            <person name="Ettema T.J."/>
        </authorList>
    </citation>
    <scope>NUCLEOTIDE SEQUENCE</scope>
</reference>
<dbReference type="InterPro" id="IPR020563">
    <property type="entry name" value="X-over_junc_endoDNase_Mg_BS"/>
</dbReference>
<proteinExistence type="inferred from homology"/>
<dbReference type="CDD" id="cd16962">
    <property type="entry name" value="RuvC"/>
    <property type="match status" value="1"/>
</dbReference>
<evidence type="ECO:0000313" key="12">
    <source>
        <dbReference type="EMBL" id="KKM21166.1"/>
    </source>
</evidence>
<evidence type="ECO:0000256" key="11">
    <source>
        <dbReference type="ARBA" id="ARBA00023204"/>
    </source>
</evidence>
<dbReference type="PRINTS" id="PR00696">
    <property type="entry name" value="RSOLVASERUVC"/>
</dbReference>
<keyword evidence="7" id="KW-0378">Hydrolase</keyword>
<dbReference type="GO" id="GO:0006281">
    <property type="term" value="P:DNA repair"/>
    <property type="evidence" value="ECO:0007669"/>
    <property type="project" value="UniProtKB-KW"/>
</dbReference>
<dbReference type="PANTHER" id="PTHR30194:SF3">
    <property type="entry name" value="CROSSOVER JUNCTION ENDODEOXYRIBONUCLEASE RUVC"/>
    <property type="match status" value="1"/>
</dbReference>
<keyword evidence="4" id="KW-0479">Metal-binding</keyword>
<dbReference type="AlphaFoldDB" id="A0A0F9I0A7"/>
<evidence type="ECO:0000256" key="6">
    <source>
        <dbReference type="ARBA" id="ARBA00022763"/>
    </source>
</evidence>
<sequence>MVILGIDPGTANTGYGILSIDRNIKVAECGCIHTSADTEMPERLKIIYQRLSDLIEQYHPDEVAVEQIYFSKNSKTALSVGQARGVIMLSASLAGKKVFDYTPLEIKQAVVGYGRAEKQQVQYMLKDLLHLAKIPSPDDAADALAVALCHYYSRKLRKYQHP</sequence>
<dbReference type="GO" id="GO:0046872">
    <property type="term" value="F:metal ion binding"/>
    <property type="evidence" value="ECO:0007669"/>
    <property type="project" value="UniProtKB-KW"/>
</dbReference>
<keyword evidence="5" id="KW-0255">Endonuclease</keyword>
<name>A0A0F9I0A7_9ZZZZ</name>
<keyword evidence="2" id="KW-0963">Cytoplasm</keyword>
<dbReference type="EMBL" id="LAZR01013609">
    <property type="protein sequence ID" value="KKM21166.1"/>
    <property type="molecule type" value="Genomic_DNA"/>
</dbReference>
<evidence type="ECO:0000256" key="10">
    <source>
        <dbReference type="ARBA" id="ARBA00023172"/>
    </source>
</evidence>
<dbReference type="GO" id="GO:0003677">
    <property type="term" value="F:DNA binding"/>
    <property type="evidence" value="ECO:0007669"/>
    <property type="project" value="UniProtKB-KW"/>
</dbReference>
<keyword evidence="6" id="KW-0227">DNA damage</keyword>
<gene>
    <name evidence="12" type="ORF">LCGC14_1638190</name>
</gene>
<keyword evidence="10" id="KW-0233">DNA recombination</keyword>
<evidence type="ECO:0000256" key="9">
    <source>
        <dbReference type="ARBA" id="ARBA00023125"/>
    </source>
</evidence>
<dbReference type="Pfam" id="PF02075">
    <property type="entry name" value="RuvC"/>
    <property type="match status" value="1"/>
</dbReference>
<accession>A0A0F9I0A7</accession>
<keyword evidence="3" id="KW-0540">Nuclease</keyword>
<organism evidence="12">
    <name type="scientific">marine sediment metagenome</name>
    <dbReference type="NCBI Taxonomy" id="412755"/>
    <lineage>
        <taxon>unclassified sequences</taxon>
        <taxon>metagenomes</taxon>
        <taxon>ecological metagenomes</taxon>
    </lineage>
</organism>
<dbReference type="FunFam" id="3.30.420.10:FF:000002">
    <property type="entry name" value="Crossover junction endodeoxyribonuclease RuvC"/>
    <property type="match status" value="1"/>
</dbReference>
<keyword evidence="8" id="KW-0460">Magnesium</keyword>
<dbReference type="Gene3D" id="3.30.420.10">
    <property type="entry name" value="Ribonuclease H-like superfamily/Ribonuclease H"/>
    <property type="match status" value="1"/>
</dbReference>
<evidence type="ECO:0000256" key="8">
    <source>
        <dbReference type="ARBA" id="ARBA00022842"/>
    </source>
</evidence>
<protein>
    <submittedName>
        <fullName evidence="12">Uncharacterized protein</fullName>
    </submittedName>
</protein>
<comment type="similarity">
    <text evidence="1">Belongs to the RuvC family.</text>
</comment>
<dbReference type="PANTHER" id="PTHR30194">
    <property type="entry name" value="CROSSOVER JUNCTION ENDODEOXYRIBONUCLEASE RUVC"/>
    <property type="match status" value="1"/>
</dbReference>
<dbReference type="GO" id="GO:0008821">
    <property type="term" value="F:crossover junction DNA endonuclease activity"/>
    <property type="evidence" value="ECO:0007669"/>
    <property type="project" value="InterPro"/>
</dbReference>